<proteinExistence type="predicted"/>
<evidence type="ECO:0000256" key="1">
    <source>
        <dbReference type="SAM" id="MobiDB-lite"/>
    </source>
</evidence>
<organism evidence="3 5">
    <name type="scientific">Nostocoides japonicum T1-X7</name>
    <dbReference type="NCBI Taxonomy" id="1194083"/>
    <lineage>
        <taxon>Bacteria</taxon>
        <taxon>Bacillati</taxon>
        <taxon>Actinomycetota</taxon>
        <taxon>Actinomycetes</taxon>
        <taxon>Micrococcales</taxon>
        <taxon>Intrasporangiaceae</taxon>
        <taxon>Nostocoides</taxon>
    </lineage>
</organism>
<evidence type="ECO:0000313" key="3">
    <source>
        <dbReference type="EMBL" id="CCH77339.1"/>
    </source>
</evidence>
<dbReference type="EMBL" id="CAJB01000098">
    <property type="protein sequence ID" value="CCH77339.1"/>
    <property type="molecule type" value="Genomic_DNA"/>
</dbReference>
<dbReference type="AlphaFoldDB" id="A0A077LZG0"/>
<feature type="compositionally biased region" description="Acidic residues" evidence="1">
    <location>
        <begin position="74"/>
        <end position="106"/>
    </location>
</feature>
<dbReference type="GO" id="GO:0016787">
    <property type="term" value="F:hydrolase activity"/>
    <property type="evidence" value="ECO:0007669"/>
    <property type="project" value="UniProtKB-KW"/>
</dbReference>
<protein>
    <submittedName>
        <fullName evidence="3">Adenosine deaminase</fullName>
        <ecNumber evidence="3">3.5.4.4</ecNumber>
    </submittedName>
</protein>
<reference evidence="3 5" key="2">
    <citation type="journal article" date="2013" name="ISME J.">
        <title>A metabolic model for members of the genus Tetrasphaera involved in enhanced biological phosphorus removal.</title>
        <authorList>
            <person name="Kristiansen R."/>
            <person name="Nguyen H.T.T."/>
            <person name="Saunders A.M."/>
            <person name="Nielsen J.L."/>
            <person name="Wimmer R."/>
            <person name="Le V.Q."/>
            <person name="McIlroy S.J."/>
            <person name="Petrovski S."/>
            <person name="Seviour R.J."/>
            <person name="Calteau A."/>
            <person name="Nielsen K.L."/>
            <person name="Nielsen P.H."/>
        </authorList>
    </citation>
    <scope>NUCLEOTIDE SEQUENCE [LARGE SCALE GENOMIC DNA]</scope>
    <source>
        <strain evidence="3 5">T1-X7</strain>
    </source>
</reference>
<dbReference type="EMBL" id="CAJB01000246">
    <property type="protein sequence ID" value="CCH78683.1"/>
    <property type="molecule type" value="Genomic_DNA"/>
</dbReference>
<dbReference type="STRING" id="1194083.BN12_1870010"/>
<name>A0A077LZG0_9MICO</name>
<feature type="compositionally biased region" description="Basic and acidic residues" evidence="1">
    <location>
        <begin position="23"/>
        <end position="34"/>
    </location>
</feature>
<gene>
    <name evidence="3" type="ORF">BN12_1870010</name>
    <name evidence="4" type="ORF">BN12_320017</name>
</gene>
<evidence type="ECO:0000259" key="2">
    <source>
        <dbReference type="Pfam" id="PF18970"/>
    </source>
</evidence>
<reference evidence="3" key="1">
    <citation type="submission" date="2012-05" db="EMBL/GenBank/DDBJ databases">
        <authorList>
            <person name="McIlroy S."/>
        </authorList>
    </citation>
    <scope>NUCLEOTIDE SEQUENCE</scope>
    <source>
        <strain evidence="3">T1-X7</strain>
    </source>
</reference>
<evidence type="ECO:0000313" key="5">
    <source>
        <dbReference type="Proteomes" id="UP000035721"/>
    </source>
</evidence>
<dbReference type="EC" id="3.5.4.4" evidence="3"/>
<evidence type="ECO:0000313" key="4">
    <source>
        <dbReference type="EMBL" id="CCH78683.1"/>
    </source>
</evidence>
<keyword evidence="3" id="KW-0378">Hydrolase</keyword>
<dbReference type="OrthoDB" id="3212066at2"/>
<feature type="region of interest" description="Disordered" evidence="1">
    <location>
        <begin position="1"/>
        <end position="154"/>
    </location>
</feature>
<sequence length="154" mass="16406">MTDPTSDPLDDDALDPQGLETLGAERPDDVRISAEEGDDEPVVPPDMMPRGTEWGTTPAEEEQGESIEQRIAQEEPDPEPDDATVGGDDPDAIDAEDDWLGDDGEVGDGPPVRVVSDDEGDRPDTDSQAWGRDAGFDDDGGSAEESAMHVIEDS</sequence>
<dbReference type="RefSeq" id="WP_048550867.1">
    <property type="nucleotide sequence ID" value="NZ_HF570958.1"/>
</dbReference>
<dbReference type="InterPro" id="IPR043763">
    <property type="entry name" value="DUF5709"/>
</dbReference>
<feature type="domain" description="DUF5709" evidence="2">
    <location>
        <begin position="105"/>
        <end position="153"/>
    </location>
</feature>
<comment type="caution">
    <text evidence="3">The sequence shown here is derived from an EMBL/GenBank/DDBJ whole genome shotgun (WGS) entry which is preliminary data.</text>
</comment>
<dbReference type="Pfam" id="PF18970">
    <property type="entry name" value="DUF5709"/>
    <property type="match status" value="1"/>
</dbReference>
<dbReference type="Proteomes" id="UP000035721">
    <property type="component" value="Unassembled WGS sequence"/>
</dbReference>
<accession>A0A077LZG0</accession>
<keyword evidence="5" id="KW-1185">Reference proteome</keyword>